<dbReference type="PANTHER" id="PTHR43250:SF2">
    <property type="entry name" value="EXODEOXYRIBONUCLEASE III"/>
    <property type="match status" value="1"/>
</dbReference>
<gene>
    <name evidence="7" type="ORF">P2G67_11995</name>
</gene>
<evidence type="ECO:0000256" key="5">
    <source>
        <dbReference type="ARBA" id="ARBA00022842"/>
    </source>
</evidence>
<dbReference type="CDD" id="cd09086">
    <property type="entry name" value="ExoIII-like_AP-endo"/>
    <property type="match status" value="1"/>
</dbReference>
<evidence type="ECO:0000256" key="4">
    <source>
        <dbReference type="ARBA" id="ARBA00022801"/>
    </source>
</evidence>
<organism evidence="7 8">
    <name type="scientific">Aquibaculum arenosum</name>
    <dbReference type="NCBI Taxonomy" id="3032591"/>
    <lineage>
        <taxon>Bacteria</taxon>
        <taxon>Pseudomonadati</taxon>
        <taxon>Pseudomonadota</taxon>
        <taxon>Alphaproteobacteria</taxon>
        <taxon>Rhodospirillales</taxon>
        <taxon>Rhodovibrionaceae</taxon>
        <taxon>Aquibaculum</taxon>
    </lineage>
</organism>
<dbReference type="Gene3D" id="3.60.10.10">
    <property type="entry name" value="Endonuclease/exonuclease/phosphatase"/>
    <property type="match status" value="1"/>
</dbReference>
<dbReference type="PROSITE" id="PS00726">
    <property type="entry name" value="AP_NUCLEASE_F1_1"/>
    <property type="match status" value="1"/>
</dbReference>
<dbReference type="InterPro" id="IPR036691">
    <property type="entry name" value="Endo/exonu/phosph_ase_sf"/>
</dbReference>
<comment type="cofactor">
    <cofactor evidence="1">
        <name>Mg(2+)</name>
        <dbReference type="ChEBI" id="CHEBI:18420"/>
    </cofactor>
</comment>
<evidence type="ECO:0000256" key="3">
    <source>
        <dbReference type="ARBA" id="ARBA00022723"/>
    </source>
</evidence>
<dbReference type="InterPro" id="IPR005135">
    <property type="entry name" value="Endo/exonuclease/phosphatase"/>
</dbReference>
<dbReference type="InterPro" id="IPR004808">
    <property type="entry name" value="AP_endonuc_1"/>
</dbReference>
<dbReference type="NCBIfam" id="TIGR00633">
    <property type="entry name" value="xth"/>
    <property type="match status" value="1"/>
</dbReference>
<evidence type="ECO:0000256" key="1">
    <source>
        <dbReference type="ARBA" id="ARBA00001946"/>
    </source>
</evidence>
<dbReference type="PROSITE" id="PS51435">
    <property type="entry name" value="AP_NUCLEASE_F1_4"/>
    <property type="match status" value="1"/>
</dbReference>
<dbReference type="Pfam" id="PF03372">
    <property type="entry name" value="Exo_endo_phos"/>
    <property type="match status" value="1"/>
</dbReference>
<feature type="domain" description="Endonuclease/exonuclease/phosphatase" evidence="6">
    <location>
        <begin position="4"/>
        <end position="248"/>
    </location>
</feature>
<protein>
    <submittedName>
        <fullName evidence="7">Exodeoxyribonuclease III</fullName>
    </submittedName>
</protein>
<keyword evidence="3" id="KW-0479">Metal-binding</keyword>
<comment type="caution">
    <text evidence="7">The sequence shown here is derived from an EMBL/GenBank/DDBJ whole genome shotgun (WGS) entry which is preliminary data.</text>
</comment>
<proteinExistence type="inferred from homology"/>
<evidence type="ECO:0000259" key="6">
    <source>
        <dbReference type="Pfam" id="PF03372"/>
    </source>
</evidence>
<dbReference type="NCBIfam" id="TIGR00195">
    <property type="entry name" value="exoDNase_III"/>
    <property type="match status" value="1"/>
</dbReference>
<dbReference type="SUPFAM" id="SSF56219">
    <property type="entry name" value="DNase I-like"/>
    <property type="match status" value="1"/>
</dbReference>
<dbReference type="EMBL" id="JARHUD010000007">
    <property type="protein sequence ID" value="MDF2096698.1"/>
    <property type="molecule type" value="Genomic_DNA"/>
</dbReference>
<sequence length="259" mass="28774">MKIASWNVNSIKVRLPNLLRWLESFAPDVVMLQETKCMADAFPTMELEAAGYHSAVVGQKSYNGVALLSRNPLENVQEGLPGDAEDSQARYLEATTAGLRVASIYLPNGNPAPGPKFDYKLAWMARLRAQAAALAAQEVPVVLGGDWNVIPQPVDCHDPAAWEGDALFRPESRAAFRRIVHLGFTDAFRALHPNATHAYTFWDYQAGAWQRDNGIRIDHLLLSPQAADRLEEAGIDRDPRGWDKASDHTPVWCRLRHPA</sequence>
<evidence type="ECO:0000313" key="7">
    <source>
        <dbReference type="EMBL" id="MDF2096698.1"/>
    </source>
</evidence>
<keyword evidence="8" id="KW-1185">Reference proteome</keyword>
<keyword evidence="4" id="KW-0378">Hydrolase</keyword>
<comment type="similarity">
    <text evidence="2">Belongs to the DNA repair enzymes AP/ExoA family.</text>
</comment>
<dbReference type="InterPro" id="IPR020847">
    <property type="entry name" value="AP_endonuclease_F1_BS"/>
</dbReference>
<dbReference type="PANTHER" id="PTHR43250">
    <property type="entry name" value="EXODEOXYRIBONUCLEASE III"/>
    <property type="match status" value="1"/>
</dbReference>
<dbReference type="InterPro" id="IPR037493">
    <property type="entry name" value="ExoIII-like"/>
</dbReference>
<accession>A0ABT5YP23</accession>
<evidence type="ECO:0000313" key="8">
    <source>
        <dbReference type="Proteomes" id="UP001215503"/>
    </source>
</evidence>
<dbReference type="RefSeq" id="WP_275823410.1">
    <property type="nucleotide sequence ID" value="NZ_JARHUD010000007.1"/>
</dbReference>
<dbReference type="Proteomes" id="UP001215503">
    <property type="component" value="Unassembled WGS sequence"/>
</dbReference>
<name>A0ABT5YP23_9PROT</name>
<reference evidence="7 8" key="1">
    <citation type="submission" date="2023-03" db="EMBL/GenBank/DDBJ databases">
        <title>Fodinicurvata sp. CAU 1616 isolated from sea sendiment.</title>
        <authorList>
            <person name="Kim W."/>
        </authorList>
    </citation>
    <scope>NUCLEOTIDE SEQUENCE [LARGE SCALE GENOMIC DNA]</scope>
    <source>
        <strain evidence="7 8">CAU 1616</strain>
    </source>
</reference>
<keyword evidence="5" id="KW-0460">Magnesium</keyword>
<evidence type="ECO:0000256" key="2">
    <source>
        <dbReference type="ARBA" id="ARBA00007092"/>
    </source>
</evidence>